<evidence type="ECO:0000256" key="1">
    <source>
        <dbReference type="SAM" id="SignalP"/>
    </source>
</evidence>
<keyword evidence="1" id="KW-0732">Signal</keyword>
<protein>
    <submittedName>
        <fullName evidence="2">Uncharacterized protein</fullName>
    </submittedName>
</protein>
<accession>A0A9P1GVU2</accession>
<evidence type="ECO:0000313" key="3">
    <source>
        <dbReference type="Proteomes" id="UP000838763"/>
    </source>
</evidence>
<name>A0A9P1GVU2_9PEZI</name>
<feature type="signal peptide" evidence="1">
    <location>
        <begin position="1"/>
        <end position="21"/>
    </location>
</feature>
<proteinExistence type="predicted"/>
<feature type="chain" id="PRO_5040469147" evidence="1">
    <location>
        <begin position="22"/>
        <end position="147"/>
    </location>
</feature>
<dbReference type="AlphaFoldDB" id="A0A9P1GVU2"/>
<reference evidence="2" key="1">
    <citation type="submission" date="2022-11" db="EMBL/GenBank/DDBJ databases">
        <authorList>
            <person name="Scott C."/>
            <person name="Bruce N."/>
        </authorList>
    </citation>
    <scope>NUCLEOTIDE SEQUENCE</scope>
</reference>
<dbReference type="OrthoDB" id="2507450at2759"/>
<evidence type="ECO:0000313" key="2">
    <source>
        <dbReference type="EMBL" id="CAI4210965.1"/>
    </source>
</evidence>
<organism evidence="2 3">
    <name type="scientific">Parascedosporium putredinis</name>
    <dbReference type="NCBI Taxonomy" id="1442378"/>
    <lineage>
        <taxon>Eukaryota</taxon>
        <taxon>Fungi</taxon>
        <taxon>Dikarya</taxon>
        <taxon>Ascomycota</taxon>
        <taxon>Pezizomycotina</taxon>
        <taxon>Sordariomycetes</taxon>
        <taxon>Hypocreomycetidae</taxon>
        <taxon>Microascales</taxon>
        <taxon>Microascaceae</taxon>
        <taxon>Parascedosporium</taxon>
    </lineage>
</organism>
<gene>
    <name evidence="2" type="ORF">PPNO1_LOCUS761</name>
</gene>
<dbReference type="EMBL" id="CALLCH030000001">
    <property type="protein sequence ID" value="CAI4210965.1"/>
    <property type="molecule type" value="Genomic_DNA"/>
</dbReference>
<comment type="caution">
    <text evidence="2">The sequence shown here is derived from an EMBL/GenBank/DDBJ whole genome shotgun (WGS) entry which is preliminary data.</text>
</comment>
<sequence>MLTTRMSILAAVSVLIASVTAIDLTAELNAGWRMGLHPRQAAQNLQAFSGTLGGVQASAITNSGNPERPFSVDGDTFNDFRTAADRSCDNQKNNCAEIANSGGPFKVGDCDKQNEQCKASISTASRTTFGEPALVSSSAEFDFICDI</sequence>
<keyword evidence="3" id="KW-1185">Reference proteome</keyword>
<dbReference type="Proteomes" id="UP000838763">
    <property type="component" value="Unassembled WGS sequence"/>
</dbReference>